<evidence type="ECO:0000313" key="2">
    <source>
        <dbReference type="EMBL" id="MCK8491473.1"/>
    </source>
</evidence>
<proteinExistence type="predicted"/>
<feature type="compositionally biased region" description="Basic residues" evidence="1">
    <location>
        <begin position="363"/>
        <end position="375"/>
    </location>
</feature>
<accession>A0ABT0HH24</accession>
<organism evidence="2 3">
    <name type="scientific">Spirosoma liriopis</name>
    <dbReference type="NCBI Taxonomy" id="2937440"/>
    <lineage>
        <taxon>Bacteria</taxon>
        <taxon>Pseudomonadati</taxon>
        <taxon>Bacteroidota</taxon>
        <taxon>Cytophagia</taxon>
        <taxon>Cytophagales</taxon>
        <taxon>Cytophagaceae</taxon>
        <taxon>Spirosoma</taxon>
    </lineage>
</organism>
<name>A0ABT0HH24_9BACT</name>
<sequence length="405" mass="46809">MKRTTKFLIALVVLLIIARILLPYFVLRYVNKTLADMGDYTGHVDDIDIQLIRGAYQIDDLRVRKINGKIKEPFLYIPKTDLSVEWKSLFKGRLVSEVECYQPELNFAFSESESSSQTGAEVDWTAYLKKLLPININRFAVIDGTINLTSLITQPRADLSLKQFQGEIRNIRNVEDKDKKLPSPVVATGNVPGYGGTMAFNADMNLLKVTPDFDYHLKFNELQLVKLNPLAREYANIDFERGTLSVYSEMAMYNSKLNGYLKPLTKNMKIFKLNEHEGRSVGKFFTELIAQAGTAILKNQKHDQVATRIPLTGTIENVETPIWPTVFGVLRNAYIQAFRGEFDNNVTLQDALKTFKDDYKAKREARKAERKKVRAERKEERKEKREERKQARQKKREERKREKDK</sequence>
<keyword evidence="3" id="KW-1185">Reference proteome</keyword>
<evidence type="ECO:0000313" key="3">
    <source>
        <dbReference type="Proteomes" id="UP001202180"/>
    </source>
</evidence>
<feature type="region of interest" description="Disordered" evidence="1">
    <location>
        <begin position="359"/>
        <end position="405"/>
    </location>
</feature>
<gene>
    <name evidence="2" type="ORF">M0L20_06380</name>
</gene>
<comment type="caution">
    <text evidence="2">The sequence shown here is derived from an EMBL/GenBank/DDBJ whole genome shotgun (WGS) entry which is preliminary data.</text>
</comment>
<dbReference type="Proteomes" id="UP001202180">
    <property type="component" value="Unassembled WGS sequence"/>
</dbReference>
<protein>
    <submittedName>
        <fullName evidence="2">DUF748 domain-containing protein</fullName>
    </submittedName>
</protein>
<dbReference type="RefSeq" id="WP_232560023.1">
    <property type="nucleotide sequence ID" value="NZ_JALPRF010000001.1"/>
</dbReference>
<feature type="compositionally biased region" description="Basic and acidic residues" evidence="1">
    <location>
        <begin position="376"/>
        <end position="405"/>
    </location>
</feature>
<reference evidence="2 3" key="1">
    <citation type="submission" date="2022-04" db="EMBL/GenBank/DDBJ databases">
        <title>Spirosoma sp. strain RP8 genome sequencing and assembly.</title>
        <authorList>
            <person name="Jung Y."/>
        </authorList>
    </citation>
    <scope>NUCLEOTIDE SEQUENCE [LARGE SCALE GENOMIC DNA]</scope>
    <source>
        <strain evidence="2 3">RP8</strain>
    </source>
</reference>
<dbReference type="EMBL" id="JALPRF010000001">
    <property type="protein sequence ID" value="MCK8491473.1"/>
    <property type="molecule type" value="Genomic_DNA"/>
</dbReference>
<evidence type="ECO:0000256" key="1">
    <source>
        <dbReference type="SAM" id="MobiDB-lite"/>
    </source>
</evidence>